<protein>
    <submittedName>
        <fullName evidence="2">Uncharacterized protein</fullName>
    </submittedName>
</protein>
<feature type="compositionally biased region" description="Polar residues" evidence="1">
    <location>
        <begin position="128"/>
        <end position="140"/>
    </location>
</feature>
<gene>
    <name evidence="2" type="ORF">PSTT_13522</name>
</gene>
<dbReference type="EMBL" id="PKSL01000192">
    <property type="protein sequence ID" value="POV99832.1"/>
    <property type="molecule type" value="Genomic_DNA"/>
</dbReference>
<feature type="compositionally biased region" description="Polar residues" evidence="1">
    <location>
        <begin position="97"/>
        <end position="110"/>
    </location>
</feature>
<comment type="caution">
    <text evidence="2">The sequence shown here is derived from an EMBL/GenBank/DDBJ whole genome shotgun (WGS) entry which is preliminary data.</text>
</comment>
<feature type="compositionally biased region" description="Basic and acidic residues" evidence="1">
    <location>
        <begin position="178"/>
        <end position="187"/>
    </location>
</feature>
<name>A0A2S4UR84_9BASI</name>
<keyword evidence="3" id="KW-1185">Reference proteome</keyword>
<proteinExistence type="predicted"/>
<evidence type="ECO:0000313" key="3">
    <source>
        <dbReference type="Proteomes" id="UP000239156"/>
    </source>
</evidence>
<dbReference type="Proteomes" id="UP000239156">
    <property type="component" value="Unassembled WGS sequence"/>
</dbReference>
<dbReference type="VEuPathDB" id="FungiDB:PSTT_13522"/>
<feature type="region of interest" description="Disordered" evidence="1">
    <location>
        <begin position="46"/>
        <end position="203"/>
    </location>
</feature>
<evidence type="ECO:0000313" key="2">
    <source>
        <dbReference type="EMBL" id="POV99832.1"/>
    </source>
</evidence>
<reference evidence="2" key="1">
    <citation type="submission" date="2017-12" db="EMBL/GenBank/DDBJ databases">
        <title>Gene loss provides genomic basis for host adaptation in cereal stripe rust fungi.</title>
        <authorList>
            <person name="Xia C."/>
        </authorList>
    </citation>
    <scope>NUCLEOTIDE SEQUENCE [LARGE SCALE GENOMIC DNA]</scope>
    <source>
        <strain evidence="2">93-210</strain>
    </source>
</reference>
<feature type="compositionally biased region" description="Polar residues" evidence="1">
    <location>
        <begin position="193"/>
        <end position="203"/>
    </location>
</feature>
<evidence type="ECO:0000256" key="1">
    <source>
        <dbReference type="SAM" id="MobiDB-lite"/>
    </source>
</evidence>
<organism evidence="2 3">
    <name type="scientific">Puccinia striiformis</name>
    <dbReference type="NCBI Taxonomy" id="27350"/>
    <lineage>
        <taxon>Eukaryota</taxon>
        <taxon>Fungi</taxon>
        <taxon>Dikarya</taxon>
        <taxon>Basidiomycota</taxon>
        <taxon>Pucciniomycotina</taxon>
        <taxon>Pucciniomycetes</taxon>
        <taxon>Pucciniales</taxon>
        <taxon>Pucciniaceae</taxon>
        <taxon>Puccinia</taxon>
    </lineage>
</organism>
<dbReference type="VEuPathDB" id="FungiDB:PSHT_10342"/>
<accession>A0A2S4UR84</accession>
<sequence length="203" mass="22048">MLASEQLDLIAIRTLLKTHGTHLDPGSEEANLVGAYNTLRSRQIEIPGTAQPSNNTCKHPRPEPSPTDSLPQHPPKRTLLETEQIAVPAKNPRKSQGRNSRISSTPSRQRPSLKGSSAPPPPPLVISATKQMQTQSTPSLPLSVAPEKRLAPIEFPISTAPPRRPCPKIVPYSSSEIPDPKPDKEPGRLLQTPKLSTSNTLLM</sequence>